<reference evidence="1 2" key="1">
    <citation type="submission" date="2018-06" db="EMBL/GenBank/DDBJ databases">
        <authorList>
            <consortium name="Pathogen Informatics"/>
            <person name="Doyle S."/>
        </authorList>
    </citation>
    <scope>NUCLEOTIDE SEQUENCE [LARGE SCALE GENOMIC DNA]</scope>
    <source>
        <strain evidence="1 2">NCTC13492</strain>
    </source>
</reference>
<dbReference type="Proteomes" id="UP000251670">
    <property type="component" value="Unassembled WGS sequence"/>
</dbReference>
<evidence type="ECO:0000313" key="1">
    <source>
        <dbReference type="EMBL" id="SQB26970.1"/>
    </source>
</evidence>
<dbReference type="EMBL" id="UAWB01000002">
    <property type="protein sequence ID" value="SQB26970.1"/>
    <property type="molecule type" value="Genomic_DNA"/>
</dbReference>
<proteinExistence type="predicted"/>
<evidence type="ECO:0008006" key="3">
    <source>
        <dbReference type="Google" id="ProtNLM"/>
    </source>
</evidence>
<protein>
    <recommendedName>
        <fullName evidence="3">Ig-like domain-containing protein</fullName>
    </recommendedName>
</protein>
<gene>
    <name evidence="1" type="ORF">NCTC13492_00650</name>
</gene>
<dbReference type="RefSeq" id="WP_111994734.1">
    <property type="nucleotide sequence ID" value="NZ_UAWB01000002.1"/>
</dbReference>
<evidence type="ECO:0000313" key="2">
    <source>
        <dbReference type="Proteomes" id="UP000251670"/>
    </source>
</evidence>
<organism evidence="1 2">
    <name type="scientific">Chryseobacterium jejuense</name>
    <dbReference type="NCBI Taxonomy" id="445960"/>
    <lineage>
        <taxon>Bacteria</taxon>
        <taxon>Pseudomonadati</taxon>
        <taxon>Bacteroidota</taxon>
        <taxon>Flavobacteriia</taxon>
        <taxon>Flavobacteriales</taxon>
        <taxon>Weeksellaceae</taxon>
        <taxon>Chryseobacterium group</taxon>
        <taxon>Chryseobacterium</taxon>
    </lineage>
</organism>
<sequence>MKYFIKILASITLLFGIECNIYAADYYWVGGSGNWSDINHWRTSSGGNTFPAVVPGKTDNVFFDGGSGFTSGSKTITLNVVANCHNIIFSGSAVAPTIVSSTDTNTLNIYGSSEWQKGMLYKVTTTNYQNNNEHRTIKSNGVITGESVSSGTVNFYETQSISLLDDFNVKYNLFQYAGTWNTNNYRVDLGYNFIAPSTSQKTVNLGSSHIYLNGVISSFDTKSSNTVLNAGTSVIHFTANVTNSSPSYGIQGSAGQTYYDVIFENPLSTGSAIGSGGTISSSLNFHNVELKGGGYIYGFNRYNQLILAPAKTFYIERNTTHTITSLFSLNTPSCEGWSTLKSTSDGAAVNISMPSGSSVQVSGVVMKDMKASGGANFMAANSINNGNNSGWTFPSSTVKNLYWIGGSGNWNDKLHWSQTSGGVGGYCVPGPGDNVFFDGGSGFTSGSKTITVDNVSYCHNIIFSGSAVAPTIVSSIDTNTLNIYGSSEWQKDMLYKVTTTNYQNNNENRTIKSNGVITGESVSSGTVNFYETQSISLLDDFNVKYNLFQYAGTWNTNNYRVDLGYNFIAPSTSQKTVNLGSSHIYLNGVISSFDTKSANTVLNAGTSVIHFTANVTNSSPSYGIQGSAGQTYYDVIFENPLSTGSAIGSGGTISSSLNFHNVELKGGGYIYGFNRYNQLILAPAKTFYIERNTTHTITSLFSLNTPSCEGWSTLKSTSDGAAVNISMPSGSSVQVSGVVMKDMKASGGANFMAANSINNGNNSGWTFPSSTVKNLYWIGGSGNWNDKFHWSQTSGGVGGYCVPGPGDNVFFDGGSGFTSGSKTITVDNVSYCHNIIFSGSAVAPTIVSSIDTNTLNIYGSSEWQKDMLYKVTTTNYQNNDENRTIKSNGVITGESVSSGTVNFYETQSISLLDDFNVKYILFQHAGTWNTNNYRVDLGYNFIAQSISQKTVNLGSSHIYLNGVISSFDTKSSNTVLNAGTSVIHFTANVTNSSPSYGIQGSAGQTYYDVIFENPLSTGSAIGSGGTISSSLNFHNVELKGGGYIYGFNTYDQLTLTAGKSYVFEAGSTQTIISKLYASGNPCYIIYLLSSVSGTKANLDVQSGSLNFDFGNIKDINAVQPLHYGEKSTNAGNSTNIIFDPYNSGSFAGLGNDLICQEYDNSKVNSYTLNADSFVPNPSTTFKWTKIGDLNNKGVLGTDSSLDLRPFGYGTYQVDVTYSTVGSPDYCTVTDQITISRRTEIPVVNSRVCKKAANTLGDVTVSGKDIKWYSDETSSAVLPLSTVITDGQAYYVTQTDNNCESNRLLYTVKINNCTSQSMINPALPFRTK</sequence>
<accession>A0A2X2XKU0</accession>
<name>A0A2X2XKU0_CHRJE</name>
<dbReference type="STRING" id="445960.SAMN05421542_1112"/>